<feature type="region of interest" description="Disordered" evidence="10">
    <location>
        <begin position="293"/>
        <end position="361"/>
    </location>
</feature>
<gene>
    <name evidence="14" type="ORF">V474_21395</name>
</gene>
<feature type="compositionally biased region" description="Polar residues" evidence="10">
    <location>
        <begin position="302"/>
        <end position="312"/>
    </location>
</feature>
<feature type="compositionally biased region" description="Low complexity" evidence="10">
    <location>
        <begin position="332"/>
        <end position="351"/>
    </location>
</feature>
<evidence type="ECO:0000256" key="6">
    <source>
        <dbReference type="ARBA" id="ARBA00022989"/>
    </source>
</evidence>
<feature type="region of interest" description="Disordered" evidence="10">
    <location>
        <begin position="474"/>
        <end position="502"/>
    </location>
</feature>
<keyword evidence="14" id="KW-0969">Cilium</keyword>
<evidence type="ECO:0000256" key="9">
    <source>
        <dbReference type="PIRNR" id="PIRNR004862"/>
    </source>
</evidence>
<evidence type="ECO:0000313" key="14">
    <source>
        <dbReference type="EMBL" id="KMS54291.1"/>
    </source>
</evidence>
<reference evidence="14 15" key="1">
    <citation type="journal article" date="2015" name="G3 (Bethesda)">
        <title>Insights into Ongoing Evolution of the Hexachlorocyclohexane Catabolic Pathway from Comparative Genomics of Ten Sphingomonadaceae Strains.</title>
        <authorList>
            <person name="Pearce S.L."/>
            <person name="Oakeshott J.G."/>
            <person name="Pandey G."/>
        </authorList>
    </citation>
    <scope>NUCLEOTIDE SEQUENCE [LARGE SCALE GENOMIC DNA]</scope>
    <source>
        <strain evidence="14 15">LL02</strain>
    </source>
</reference>
<evidence type="ECO:0000256" key="8">
    <source>
        <dbReference type="ARBA" id="ARBA00023143"/>
    </source>
</evidence>
<dbReference type="GO" id="GO:0009431">
    <property type="term" value="C:bacterial-type flagellum basal body, MS ring"/>
    <property type="evidence" value="ECO:0007669"/>
    <property type="project" value="InterPro"/>
</dbReference>
<protein>
    <recommendedName>
        <fullName evidence="9">Flagellar M-ring protein</fullName>
    </recommendedName>
</protein>
<evidence type="ECO:0000256" key="5">
    <source>
        <dbReference type="ARBA" id="ARBA00022692"/>
    </source>
</evidence>
<keyword evidence="14" id="KW-0966">Cell projection</keyword>
<sequence>MADLVPVSGSPSKFGGFGNASGGSVLTRLSSITQQPAVKKMMPLFIGLSAIGGAALTWSMMAPSPQRVLYAQLGDSERAGVAEALDAAQIKYAIDNQTGALTVAEGDFYKARMLVASDGALATPETGDQMLDKLPMGASRTLEGERMRSAREHDLQLTIGQIDGVDSVRVHLAEGEKSVFVRDNLAPTASVMVRLKSGRQLSEGQVSAIVNLVAGSVPGLSPDAVRVVDQHGRLLSEGAGADNDRLDMQSRLETKLREQVSQLLTPMLGDGNFTTETQVQLDMDQVTAARESYDKDGVVRSEQLQQSQTSGPGQAGGIPGVLSNTPPPATQAVAGAPQGTVPAGPAAPAPTNGESSTSKTYELGRQVSVSETGPGGIKRLTVAVAISAAAMKGAKAKDLADLEALVSAAVGANPQRGDVVKIVTRSFEPVAVEAAPFYEAPWFAMVVRNGAAVLAVLLVLLLGVRPMINAMRGDKPAKAKKGKKGAAAEADDASDTAPALPMASPEGVAVEVSRAELLSRQLGLAQRIVAEKPESAVHVLRQMLAEPAPEAPSKAA</sequence>
<feature type="transmembrane region" description="Helical" evidence="11">
    <location>
        <begin position="442"/>
        <end position="464"/>
    </location>
</feature>
<dbReference type="InterPro" id="IPR000067">
    <property type="entry name" value="FlgMring_FliF"/>
</dbReference>
<evidence type="ECO:0000256" key="1">
    <source>
        <dbReference type="ARBA" id="ARBA00004117"/>
    </source>
</evidence>
<dbReference type="PATRIC" id="fig|1114963.3.peg.3118"/>
<dbReference type="GO" id="GO:0003774">
    <property type="term" value="F:cytoskeletal motor activity"/>
    <property type="evidence" value="ECO:0007669"/>
    <property type="project" value="InterPro"/>
</dbReference>
<evidence type="ECO:0000259" key="13">
    <source>
        <dbReference type="Pfam" id="PF08345"/>
    </source>
</evidence>
<dbReference type="InterPro" id="IPR045851">
    <property type="entry name" value="AMP-bd_C_sf"/>
</dbReference>
<dbReference type="PRINTS" id="PR01009">
    <property type="entry name" value="FLGMRINGFLIF"/>
</dbReference>
<comment type="similarity">
    <text evidence="3 9">Belongs to the FliF family.</text>
</comment>
<keyword evidence="8 9" id="KW-0975">Bacterial flagellum</keyword>
<organism evidence="14 15">
    <name type="scientific">Novosphingobium barchaimii LL02</name>
    <dbReference type="NCBI Taxonomy" id="1114963"/>
    <lineage>
        <taxon>Bacteria</taxon>
        <taxon>Pseudomonadati</taxon>
        <taxon>Pseudomonadota</taxon>
        <taxon>Alphaproteobacteria</taxon>
        <taxon>Sphingomonadales</taxon>
        <taxon>Sphingomonadaceae</taxon>
        <taxon>Novosphingobium</taxon>
    </lineage>
</organism>
<evidence type="ECO:0000256" key="10">
    <source>
        <dbReference type="SAM" id="MobiDB-lite"/>
    </source>
</evidence>
<keyword evidence="15" id="KW-1185">Reference proteome</keyword>
<comment type="subcellular location">
    <subcellularLocation>
        <location evidence="1 9">Bacterial flagellum basal body</location>
    </subcellularLocation>
    <subcellularLocation>
        <location evidence="2">Cell membrane</location>
        <topology evidence="2">Multi-pass membrane protein</topology>
    </subcellularLocation>
</comment>
<dbReference type="InterPro" id="IPR043427">
    <property type="entry name" value="YscJ/FliF"/>
</dbReference>
<evidence type="ECO:0000256" key="2">
    <source>
        <dbReference type="ARBA" id="ARBA00004651"/>
    </source>
</evidence>
<dbReference type="GO" id="GO:0005886">
    <property type="term" value="C:plasma membrane"/>
    <property type="evidence" value="ECO:0007669"/>
    <property type="project" value="UniProtKB-SubCell"/>
</dbReference>
<keyword evidence="6 11" id="KW-1133">Transmembrane helix</keyword>
<keyword evidence="7 11" id="KW-0472">Membrane</keyword>
<dbReference type="EMBL" id="JACU01000006">
    <property type="protein sequence ID" value="KMS54291.1"/>
    <property type="molecule type" value="Genomic_DNA"/>
</dbReference>
<evidence type="ECO:0000256" key="3">
    <source>
        <dbReference type="ARBA" id="ARBA00007971"/>
    </source>
</evidence>
<dbReference type="PIRSF" id="PIRSF004862">
    <property type="entry name" value="FliF"/>
    <property type="match status" value="1"/>
</dbReference>
<name>A0A0J7XQU8_9SPHN</name>
<evidence type="ECO:0000256" key="7">
    <source>
        <dbReference type="ARBA" id="ARBA00023136"/>
    </source>
</evidence>
<dbReference type="InterPro" id="IPR013556">
    <property type="entry name" value="Flag_M-ring_C"/>
</dbReference>
<keyword evidence="5 11" id="KW-0812">Transmembrane</keyword>
<keyword evidence="4" id="KW-1003">Cell membrane</keyword>
<comment type="caution">
    <text evidence="14">The sequence shown here is derived from an EMBL/GenBank/DDBJ whole genome shotgun (WGS) entry which is preliminary data.</text>
</comment>
<dbReference type="RefSeq" id="WP_059152273.1">
    <property type="nucleotide sequence ID" value="NZ_KQ130455.1"/>
</dbReference>
<feature type="domain" description="Flagellar M-ring N-terminal" evidence="12">
    <location>
        <begin position="66"/>
        <end position="236"/>
    </location>
</feature>
<accession>A0A0J7XQU8</accession>
<evidence type="ECO:0000256" key="11">
    <source>
        <dbReference type="SAM" id="Phobius"/>
    </source>
</evidence>
<dbReference type="NCBIfam" id="TIGR00206">
    <property type="entry name" value="fliF"/>
    <property type="match status" value="1"/>
</dbReference>
<dbReference type="GO" id="GO:0071973">
    <property type="term" value="P:bacterial-type flagellum-dependent cell motility"/>
    <property type="evidence" value="ECO:0007669"/>
    <property type="project" value="InterPro"/>
</dbReference>
<evidence type="ECO:0000256" key="4">
    <source>
        <dbReference type="ARBA" id="ARBA00022475"/>
    </source>
</evidence>
<keyword evidence="14" id="KW-0282">Flagellum</keyword>
<dbReference type="InterPro" id="IPR006182">
    <property type="entry name" value="FliF_N_dom"/>
</dbReference>
<dbReference type="Gene3D" id="3.30.300.30">
    <property type="match status" value="1"/>
</dbReference>
<dbReference type="PANTHER" id="PTHR30046">
    <property type="entry name" value="FLAGELLAR M-RING PROTEIN"/>
    <property type="match status" value="1"/>
</dbReference>
<evidence type="ECO:0000259" key="12">
    <source>
        <dbReference type="Pfam" id="PF01514"/>
    </source>
</evidence>
<comment type="function">
    <text evidence="9">The M ring may be actively involved in energy transduction.</text>
</comment>
<dbReference type="Pfam" id="PF01514">
    <property type="entry name" value="YscJ_FliF"/>
    <property type="match status" value="1"/>
</dbReference>
<feature type="domain" description="Flagellar M-ring C-terminal" evidence="13">
    <location>
        <begin position="264"/>
        <end position="427"/>
    </location>
</feature>
<proteinExistence type="inferred from homology"/>
<evidence type="ECO:0000313" key="15">
    <source>
        <dbReference type="Proteomes" id="UP000052268"/>
    </source>
</evidence>
<dbReference type="AlphaFoldDB" id="A0A0J7XQU8"/>
<dbReference type="Proteomes" id="UP000052268">
    <property type="component" value="Unassembled WGS sequence"/>
</dbReference>
<dbReference type="OrthoDB" id="9807026at2"/>
<dbReference type="PANTHER" id="PTHR30046:SF0">
    <property type="entry name" value="FLAGELLAR M-RING PROTEIN"/>
    <property type="match status" value="1"/>
</dbReference>
<dbReference type="Pfam" id="PF08345">
    <property type="entry name" value="YscJ_FliF_C"/>
    <property type="match status" value="1"/>
</dbReference>